<dbReference type="Pfam" id="PF00173">
    <property type="entry name" value="Cyt-b5"/>
    <property type="match status" value="1"/>
</dbReference>
<dbReference type="Proteomes" id="UP000069272">
    <property type="component" value="Chromosome X"/>
</dbReference>
<dbReference type="VEuPathDB" id="VectorBase:AALB20_033015"/>
<dbReference type="PANTHER" id="PTHR10281:SF4">
    <property type="entry name" value="NEUFERRICIN"/>
    <property type="match status" value="1"/>
</dbReference>
<keyword evidence="3" id="KW-1185">Reference proteome</keyword>
<organism evidence="2 3">
    <name type="scientific">Anopheles albimanus</name>
    <name type="common">New world malaria mosquito</name>
    <dbReference type="NCBI Taxonomy" id="7167"/>
    <lineage>
        <taxon>Eukaryota</taxon>
        <taxon>Metazoa</taxon>
        <taxon>Ecdysozoa</taxon>
        <taxon>Arthropoda</taxon>
        <taxon>Hexapoda</taxon>
        <taxon>Insecta</taxon>
        <taxon>Pterygota</taxon>
        <taxon>Neoptera</taxon>
        <taxon>Endopterygota</taxon>
        <taxon>Diptera</taxon>
        <taxon>Nematocera</taxon>
        <taxon>Culicoidea</taxon>
        <taxon>Culicidae</taxon>
        <taxon>Anophelinae</taxon>
        <taxon>Anopheles</taxon>
    </lineage>
</organism>
<reference evidence="2 3" key="1">
    <citation type="journal article" date="2017" name="G3 (Bethesda)">
        <title>The Physical Genome Mapping of Anopheles albimanus Corrected Scaffold Misassemblies and Identified Interarm Rearrangements in Genus Anopheles.</title>
        <authorList>
            <person name="Artemov G.N."/>
            <person name="Peery A.N."/>
            <person name="Jiang X."/>
            <person name="Tu Z."/>
            <person name="Stegniy V.N."/>
            <person name="Sharakhova M.V."/>
            <person name="Sharakhov I.V."/>
        </authorList>
    </citation>
    <scope>NUCLEOTIDE SEQUENCE [LARGE SCALE GENOMIC DNA]</scope>
    <source>
        <strain evidence="2 3">ALBI9_A</strain>
    </source>
</reference>
<dbReference type="PANTHER" id="PTHR10281">
    <property type="entry name" value="MEMBRANE-ASSOCIATED PROGESTERONE RECEPTOR COMPONENT-RELATED"/>
    <property type="match status" value="1"/>
</dbReference>
<dbReference type="SUPFAM" id="SSF55856">
    <property type="entry name" value="Cytochrome b5-like heme/steroid binding domain"/>
    <property type="match status" value="1"/>
</dbReference>
<dbReference type="OrthoDB" id="10257697at2759"/>
<dbReference type="EnsemblMetazoa" id="AALB007636-RA">
    <property type="protein sequence ID" value="AALB007636-PA"/>
    <property type="gene ID" value="AALB007636"/>
</dbReference>
<accession>A0A182FM77</accession>
<dbReference type="InterPro" id="IPR036400">
    <property type="entry name" value="Cyt_B5-like_heme/steroid_sf"/>
</dbReference>
<dbReference type="SMART" id="SM01117">
    <property type="entry name" value="Cyt-b5"/>
    <property type="match status" value="1"/>
</dbReference>
<reference evidence="2" key="2">
    <citation type="submission" date="2022-08" db="UniProtKB">
        <authorList>
            <consortium name="EnsemblMetazoa"/>
        </authorList>
    </citation>
    <scope>IDENTIFICATION</scope>
    <source>
        <strain evidence="2">STECLA/ALBI9_A</strain>
    </source>
</reference>
<dbReference type="InterPro" id="IPR050577">
    <property type="entry name" value="MAPR/NEUFC/NENF-like"/>
</dbReference>
<dbReference type="GO" id="GO:0012505">
    <property type="term" value="C:endomembrane system"/>
    <property type="evidence" value="ECO:0007669"/>
    <property type="project" value="TreeGrafter"/>
</dbReference>
<dbReference type="GO" id="GO:0016020">
    <property type="term" value="C:membrane"/>
    <property type="evidence" value="ECO:0007669"/>
    <property type="project" value="TreeGrafter"/>
</dbReference>
<sequence>MAEKHKLPSMAESIPVRGPIWSSFYLHIILAVAGSICCYLLVTNSGLPYLRQPAVVPETAEQLFSEAELSEHNGIASESLYLVILGYVYDVTKGAKHYGPGESYHMFVGHDASRSFVTGEFERYSDELSDVSGLTDTELQQLLTWKEFYDKTYPYLGKVTGRYFDGTGQETEYLRLIRARVEKATAQAALDGPKYPSCNVEWKVEVGTRVWCSNRSGTGQERAWVGRPRKVLPGLNEPGHAMQFCACLPDEATDDEAVYVPFPNCDENAESCVIPDQQ</sequence>
<dbReference type="AlphaFoldDB" id="A0A182FM77"/>
<evidence type="ECO:0000313" key="2">
    <source>
        <dbReference type="EnsemblMetazoa" id="AALB007636-PA"/>
    </source>
</evidence>
<name>A0A182FM77_ANOAL</name>
<evidence type="ECO:0000256" key="1">
    <source>
        <dbReference type="ARBA" id="ARBA00038357"/>
    </source>
</evidence>
<dbReference type="RefSeq" id="XP_035779085.1">
    <property type="nucleotide sequence ID" value="XM_035923192.1"/>
</dbReference>
<protein>
    <submittedName>
        <fullName evidence="2">Uncharacterized protein</fullName>
    </submittedName>
</protein>
<comment type="similarity">
    <text evidence="1">Belongs to the cytochrome b5 family. MAPR subfamily.</text>
</comment>
<dbReference type="InterPro" id="IPR001199">
    <property type="entry name" value="Cyt_B5-like_heme/steroid-bd"/>
</dbReference>
<dbReference type="Gene3D" id="3.10.120.10">
    <property type="entry name" value="Cytochrome b5-like heme/steroid binding domain"/>
    <property type="match status" value="1"/>
</dbReference>
<dbReference type="KEGG" id="aali:118459617"/>
<dbReference type="GeneID" id="118459617"/>
<evidence type="ECO:0000313" key="3">
    <source>
        <dbReference type="Proteomes" id="UP000069272"/>
    </source>
</evidence>
<dbReference type="VEuPathDB" id="VectorBase:AALB007636"/>
<proteinExistence type="inferred from homology"/>